<dbReference type="InterPro" id="IPR001303">
    <property type="entry name" value="Aldolase_II/adducin_N"/>
</dbReference>
<dbReference type="SMART" id="SM01007">
    <property type="entry name" value="Aldolase_II"/>
    <property type="match status" value="1"/>
</dbReference>
<dbReference type="InterPro" id="IPR036409">
    <property type="entry name" value="Aldolase_II/adducin_N_sf"/>
</dbReference>
<dbReference type="InterPro" id="IPR050197">
    <property type="entry name" value="Aldolase_class_II_sugar_metab"/>
</dbReference>
<dbReference type="SUPFAM" id="SSF53639">
    <property type="entry name" value="AraD/HMP-PK domain-like"/>
    <property type="match status" value="1"/>
</dbReference>
<dbReference type="GO" id="GO:0019323">
    <property type="term" value="P:pentose catabolic process"/>
    <property type="evidence" value="ECO:0007669"/>
    <property type="project" value="TreeGrafter"/>
</dbReference>
<name>A0A6B8KFA8_9HYPH</name>
<keyword evidence="2" id="KW-0456">Lyase</keyword>
<dbReference type="Gene3D" id="3.40.225.10">
    <property type="entry name" value="Class II aldolase/adducin N-terminal domain"/>
    <property type="match status" value="1"/>
</dbReference>
<organism evidence="4 5">
    <name type="scientific">Methylocystis heyeri</name>
    <dbReference type="NCBI Taxonomy" id="391905"/>
    <lineage>
        <taxon>Bacteria</taxon>
        <taxon>Pseudomonadati</taxon>
        <taxon>Pseudomonadota</taxon>
        <taxon>Alphaproteobacteria</taxon>
        <taxon>Hyphomicrobiales</taxon>
        <taxon>Methylocystaceae</taxon>
        <taxon>Methylocystis</taxon>
    </lineage>
</organism>
<dbReference type="PANTHER" id="PTHR22789">
    <property type="entry name" value="FUCULOSE PHOSPHATE ALDOLASE"/>
    <property type="match status" value="1"/>
</dbReference>
<accession>A0A6B8KFA8</accession>
<dbReference type="PANTHER" id="PTHR22789:SF0">
    <property type="entry name" value="3-OXO-TETRONATE 4-PHOSPHATE DECARBOXYLASE-RELATED"/>
    <property type="match status" value="1"/>
</dbReference>
<keyword evidence="5" id="KW-1185">Reference proteome</keyword>
<reference evidence="4 5" key="1">
    <citation type="submission" date="2019-11" db="EMBL/GenBank/DDBJ databases">
        <title>The genome sequence of Methylocystis heyeri.</title>
        <authorList>
            <person name="Oshkin I.Y."/>
            <person name="Miroshnikov K."/>
            <person name="Dedysh S.N."/>
        </authorList>
    </citation>
    <scope>NUCLEOTIDE SEQUENCE [LARGE SCALE GENOMIC DNA]</scope>
    <source>
        <strain evidence="4 5">H2</strain>
    </source>
</reference>
<protein>
    <submittedName>
        <fullName evidence="4">Class II aldolase</fullName>
    </submittedName>
</protein>
<keyword evidence="1" id="KW-0479">Metal-binding</keyword>
<dbReference type="GO" id="GO:0005829">
    <property type="term" value="C:cytosol"/>
    <property type="evidence" value="ECO:0007669"/>
    <property type="project" value="TreeGrafter"/>
</dbReference>
<dbReference type="KEGG" id="mhey:H2LOC_008515"/>
<feature type="domain" description="Class II aldolase/adducin N-terminal" evidence="3">
    <location>
        <begin position="8"/>
        <end position="185"/>
    </location>
</feature>
<dbReference type="GO" id="GO:0046872">
    <property type="term" value="F:metal ion binding"/>
    <property type="evidence" value="ECO:0007669"/>
    <property type="project" value="UniProtKB-KW"/>
</dbReference>
<evidence type="ECO:0000256" key="2">
    <source>
        <dbReference type="ARBA" id="ARBA00023239"/>
    </source>
</evidence>
<evidence type="ECO:0000256" key="1">
    <source>
        <dbReference type="ARBA" id="ARBA00022723"/>
    </source>
</evidence>
<gene>
    <name evidence="4" type="ORF">H2LOC_008515</name>
</gene>
<evidence type="ECO:0000313" key="4">
    <source>
        <dbReference type="EMBL" id="QGM45741.1"/>
    </source>
</evidence>
<sequence length="218" mass="23098">MSALGKSEAVVAAAQELERLGLNRGSAGNVSLRDGDAMRITPSGVPSGRLAPQDIARMALQGPDGAFEGPLPPSSEWRFHRDIYIARPDVGAVVHMHSPYATTLAILRREIPAAHYMIAAFGGPTVRCTDYAPYGTAELSALAVAGLGQQHGVLLGNHGAIVTAGELEKALWRAGELEQLAQVYYLASLAGAPVILPDEEIMRTVERFKSYGPKDKGA</sequence>
<dbReference type="AlphaFoldDB" id="A0A6B8KFA8"/>
<dbReference type="EMBL" id="CP046052">
    <property type="protein sequence ID" value="QGM45741.1"/>
    <property type="molecule type" value="Genomic_DNA"/>
</dbReference>
<dbReference type="OrthoDB" id="5291399at2"/>
<dbReference type="RefSeq" id="WP_136496011.1">
    <property type="nucleotide sequence ID" value="NZ_CP046052.1"/>
</dbReference>
<evidence type="ECO:0000259" key="3">
    <source>
        <dbReference type="SMART" id="SM01007"/>
    </source>
</evidence>
<evidence type="ECO:0000313" key="5">
    <source>
        <dbReference type="Proteomes" id="UP000309061"/>
    </source>
</evidence>
<dbReference type="GO" id="GO:0016832">
    <property type="term" value="F:aldehyde-lyase activity"/>
    <property type="evidence" value="ECO:0007669"/>
    <property type="project" value="TreeGrafter"/>
</dbReference>
<dbReference type="Pfam" id="PF00596">
    <property type="entry name" value="Aldolase_II"/>
    <property type="match status" value="1"/>
</dbReference>
<dbReference type="Proteomes" id="UP000309061">
    <property type="component" value="Chromosome"/>
</dbReference>
<proteinExistence type="predicted"/>